<dbReference type="Proteomes" id="UP000606172">
    <property type="component" value="Unassembled WGS sequence"/>
</dbReference>
<dbReference type="EMBL" id="BOOW01000049">
    <property type="protein sequence ID" value="GII96732.1"/>
    <property type="molecule type" value="Genomic_DNA"/>
</dbReference>
<comment type="caution">
    <text evidence="1">The sequence shown here is derived from an EMBL/GenBank/DDBJ whole genome shotgun (WGS) entry which is preliminary data.</text>
</comment>
<protein>
    <submittedName>
        <fullName evidence="1">Uncharacterized protein</fullName>
    </submittedName>
</protein>
<keyword evidence="2" id="KW-1185">Reference proteome</keyword>
<name>A0A919RP66_9ACTN</name>
<accession>A0A919RP66</accession>
<dbReference type="AlphaFoldDB" id="A0A919RP66"/>
<dbReference type="RefSeq" id="WP_380659535.1">
    <property type="nucleotide sequence ID" value="NZ_JBHLZQ010000014.1"/>
</dbReference>
<evidence type="ECO:0000313" key="1">
    <source>
        <dbReference type="EMBL" id="GII96732.1"/>
    </source>
</evidence>
<reference evidence="1" key="1">
    <citation type="submission" date="2021-01" db="EMBL/GenBank/DDBJ databases">
        <title>Whole genome shotgun sequence of Sinosporangium siamense NBRC 109515.</title>
        <authorList>
            <person name="Komaki H."/>
            <person name="Tamura T."/>
        </authorList>
    </citation>
    <scope>NUCLEOTIDE SEQUENCE</scope>
    <source>
        <strain evidence="1">NBRC 109515</strain>
    </source>
</reference>
<proteinExistence type="predicted"/>
<sequence>MEMFGIRVQVTACPDYSAVDGFALVPGQRAIVATWVRTEALWQADTTTARAALRGYHEALREVTDQSVMTGPNPEARLRAMAGYLDLDWRWVTRRCRDLGDCGLSNLVRPRSRLVSIEAVDQVLRFLGSLAVV</sequence>
<gene>
    <name evidence="1" type="ORF">Ssi02_69630</name>
</gene>
<evidence type="ECO:0000313" key="2">
    <source>
        <dbReference type="Proteomes" id="UP000606172"/>
    </source>
</evidence>
<organism evidence="1 2">
    <name type="scientific">Sinosporangium siamense</name>
    <dbReference type="NCBI Taxonomy" id="1367973"/>
    <lineage>
        <taxon>Bacteria</taxon>
        <taxon>Bacillati</taxon>
        <taxon>Actinomycetota</taxon>
        <taxon>Actinomycetes</taxon>
        <taxon>Streptosporangiales</taxon>
        <taxon>Streptosporangiaceae</taxon>
        <taxon>Sinosporangium</taxon>
    </lineage>
</organism>